<keyword evidence="1 3" id="KW-0853">WD repeat</keyword>
<dbReference type="Pfam" id="PF23761">
    <property type="entry name" value="Beta-prop_DCAF4"/>
    <property type="match status" value="1"/>
</dbReference>
<feature type="compositionally biased region" description="Low complexity" evidence="4">
    <location>
        <begin position="141"/>
        <end position="153"/>
    </location>
</feature>
<evidence type="ECO:0000313" key="5">
    <source>
        <dbReference type="EnsemblMetazoa" id="XP_038078846.1"/>
    </source>
</evidence>
<dbReference type="PANTHER" id="PTHR44472:SF1">
    <property type="entry name" value="DDB1 AND CUL4 ASSOCIATED FACTOR 4"/>
    <property type="match status" value="1"/>
</dbReference>
<feature type="region of interest" description="Disordered" evidence="4">
    <location>
        <begin position="121"/>
        <end position="154"/>
    </location>
</feature>
<feature type="region of interest" description="Disordered" evidence="4">
    <location>
        <begin position="1"/>
        <end position="43"/>
    </location>
</feature>
<dbReference type="GO" id="GO:0080008">
    <property type="term" value="C:Cul4-RING E3 ubiquitin ligase complex"/>
    <property type="evidence" value="ECO:0007669"/>
    <property type="project" value="TreeGrafter"/>
</dbReference>
<dbReference type="SUPFAM" id="SSF50978">
    <property type="entry name" value="WD40 repeat-like"/>
    <property type="match status" value="1"/>
</dbReference>
<keyword evidence="2" id="KW-0677">Repeat</keyword>
<proteinExistence type="predicted"/>
<dbReference type="Proteomes" id="UP000887568">
    <property type="component" value="Unplaced"/>
</dbReference>
<evidence type="ECO:0000256" key="3">
    <source>
        <dbReference type="PROSITE-ProRule" id="PRU00221"/>
    </source>
</evidence>
<evidence type="ECO:0000256" key="4">
    <source>
        <dbReference type="SAM" id="MobiDB-lite"/>
    </source>
</evidence>
<dbReference type="AlphaFoldDB" id="A0A914BTB6"/>
<dbReference type="InterPro" id="IPR015943">
    <property type="entry name" value="WD40/YVTN_repeat-like_dom_sf"/>
</dbReference>
<evidence type="ECO:0000313" key="6">
    <source>
        <dbReference type="Proteomes" id="UP000887568"/>
    </source>
</evidence>
<dbReference type="Gene3D" id="2.130.10.10">
    <property type="entry name" value="YVTN repeat-like/Quinoprotein amine dehydrogenase"/>
    <property type="match status" value="1"/>
</dbReference>
<dbReference type="OMA" id="TRIWSFH"/>
<dbReference type="InterPro" id="IPR036322">
    <property type="entry name" value="WD40_repeat_dom_sf"/>
</dbReference>
<dbReference type="PROSITE" id="PS50082">
    <property type="entry name" value="WD_REPEATS_2"/>
    <property type="match status" value="1"/>
</dbReference>
<dbReference type="RefSeq" id="XP_038078846.1">
    <property type="nucleotide sequence ID" value="XM_038222918.1"/>
</dbReference>
<keyword evidence="6" id="KW-1185">Reference proteome</keyword>
<dbReference type="InterPro" id="IPR001680">
    <property type="entry name" value="WD40_rpt"/>
</dbReference>
<dbReference type="SMART" id="SM00320">
    <property type="entry name" value="WD40"/>
    <property type="match status" value="2"/>
</dbReference>
<evidence type="ECO:0000256" key="1">
    <source>
        <dbReference type="ARBA" id="ARBA00022574"/>
    </source>
</evidence>
<feature type="repeat" description="WD" evidence="3">
    <location>
        <begin position="466"/>
        <end position="500"/>
    </location>
</feature>
<feature type="compositionally biased region" description="Basic residues" evidence="4">
    <location>
        <begin position="7"/>
        <end position="27"/>
    </location>
</feature>
<reference evidence="5" key="1">
    <citation type="submission" date="2022-11" db="UniProtKB">
        <authorList>
            <consortium name="EnsemblMetazoa"/>
        </authorList>
    </citation>
    <scope>IDENTIFICATION</scope>
</reference>
<feature type="compositionally biased region" description="Polar residues" evidence="4">
    <location>
        <begin position="126"/>
        <end position="140"/>
    </location>
</feature>
<dbReference type="PANTHER" id="PTHR44472">
    <property type="entry name" value="DDB1- AND CUL4-ASSOCIATED FACTOR 4-RELATED"/>
    <property type="match status" value="1"/>
</dbReference>
<dbReference type="OrthoDB" id="128867at2759"/>
<accession>A0A914BTB6</accession>
<evidence type="ECO:0000256" key="2">
    <source>
        <dbReference type="ARBA" id="ARBA00022737"/>
    </source>
</evidence>
<dbReference type="InterPro" id="IPR052254">
    <property type="entry name" value="CUL4-DDB1_E3_ligase_receptor"/>
</dbReference>
<name>A0A914BTB6_PATMI</name>
<sequence>MSETPHRNQRGWRWNGKKRKQSKKYRHRYDNQASPNQDGVQTEGYHAEQGCSRSNRIPNSINPGPSCSNETLPARLNRCSRTTNPSLNRNSLVCSQQRICSDKKSTSPAYRTVGACLTPQFKEGSRNNAGVSSCGSETELSASNSGTSSSSNGKTVKEIPGFYYDPDKKRYFRLVPGHNNFNPLTRESLDKKHAETKRLEMLENNLTNSKPKVGQCKQNLSLCPLQRSLQTGQLTSRQFTRYAQEQAISSLNLRPRKLGNFPDQYFDGESGDISFLQVDRKLRRILMVLSHDSLSRMWQGTITCDGSNPRSMTLSNWKVLNIIGTRNTKITSASWISTDGTDDLQVIYSISGGPMNTVQLMKCPDEEDGRNQITYSYESNHELAWTCAWSNNPLTPGYLSIGSNNKALVVNTVAAEKWKVFSNHSDVLAQVFATTNPLLYNGTRRGEILGCDLRTLTGTRSDITRRLRHKVAVCSIRLLKDENYLVASDMSGQIRLWDLRQCLCVQEYKAHHNTHSYLPICIDSTENILYGVGEDRYTRLWSLKDGHLLRTIPCPRPLTPITPSVVYSQEWRSGARGGLLLGVQRDFYWYSL</sequence>
<evidence type="ECO:0008006" key="7">
    <source>
        <dbReference type="Google" id="ProtNLM"/>
    </source>
</evidence>
<feature type="compositionally biased region" description="Polar residues" evidence="4">
    <location>
        <begin position="31"/>
        <end position="40"/>
    </location>
</feature>
<organism evidence="5 6">
    <name type="scientific">Patiria miniata</name>
    <name type="common">Bat star</name>
    <name type="synonym">Asterina miniata</name>
    <dbReference type="NCBI Taxonomy" id="46514"/>
    <lineage>
        <taxon>Eukaryota</taxon>
        <taxon>Metazoa</taxon>
        <taxon>Echinodermata</taxon>
        <taxon>Eleutherozoa</taxon>
        <taxon>Asterozoa</taxon>
        <taxon>Asteroidea</taxon>
        <taxon>Valvatacea</taxon>
        <taxon>Valvatida</taxon>
        <taxon>Asterinidae</taxon>
        <taxon>Patiria</taxon>
    </lineage>
</organism>
<dbReference type="CTD" id="26094"/>
<dbReference type="EnsemblMetazoa" id="XM_038222918.1">
    <property type="protein sequence ID" value="XP_038078846.1"/>
    <property type="gene ID" value="LOC119746123"/>
</dbReference>
<protein>
    <recommendedName>
        <fullName evidence="7">DDB1- and CUL4-associated factor 4</fullName>
    </recommendedName>
</protein>
<dbReference type="GeneID" id="119746123"/>